<dbReference type="Gene3D" id="3.90.180.10">
    <property type="entry name" value="Medium-chain alcohol dehydrogenases, catalytic domain"/>
    <property type="match status" value="1"/>
</dbReference>
<gene>
    <name evidence="2" type="ORF">GCM10010246_77230</name>
</gene>
<dbReference type="EMBL" id="BAAASD010000057">
    <property type="protein sequence ID" value="GAA2371449.1"/>
    <property type="molecule type" value="Genomic_DNA"/>
</dbReference>
<comment type="caution">
    <text evidence="2">The sequence shown here is derived from an EMBL/GenBank/DDBJ whole genome shotgun (WGS) entry which is preliminary data.</text>
</comment>
<proteinExistence type="predicted"/>
<feature type="region of interest" description="Disordered" evidence="1">
    <location>
        <begin position="81"/>
        <end position="121"/>
    </location>
</feature>
<dbReference type="Gene3D" id="3.40.50.720">
    <property type="entry name" value="NAD(P)-binding Rossmann-like Domain"/>
    <property type="match status" value="1"/>
</dbReference>
<organism evidence="2 3">
    <name type="scientific">Streptomyces cuspidosporus</name>
    <dbReference type="NCBI Taxonomy" id="66882"/>
    <lineage>
        <taxon>Bacteria</taxon>
        <taxon>Bacillati</taxon>
        <taxon>Actinomycetota</taxon>
        <taxon>Actinomycetes</taxon>
        <taxon>Kitasatosporales</taxon>
        <taxon>Streptomycetaceae</taxon>
        <taxon>Streptomyces</taxon>
    </lineage>
</organism>
<feature type="compositionally biased region" description="Polar residues" evidence="1">
    <location>
        <begin position="112"/>
        <end position="121"/>
    </location>
</feature>
<accession>A0ABP5U6U6</accession>
<sequence>MSVLRPGGVLITLLPSAEDTRAAAEKAQVCAAHLAVEHDQAGMRAVAELVDRGRLRAHVSGTFPLAEGARAHALAETVRQGAQFTPARDDPLPLQRPRRASGTSVREPAPIPNSSRPPETASTVAEILASMAGGRNLLLVTITPSRNRSVRAARADRSVQPSKVGPFGSPPSGMRWSNSQACSI</sequence>
<dbReference type="Proteomes" id="UP001500253">
    <property type="component" value="Unassembled WGS sequence"/>
</dbReference>
<evidence type="ECO:0008006" key="4">
    <source>
        <dbReference type="Google" id="ProtNLM"/>
    </source>
</evidence>
<feature type="compositionally biased region" description="Polar residues" evidence="1">
    <location>
        <begin position="175"/>
        <end position="184"/>
    </location>
</feature>
<name>A0ABP5U6U6_9ACTN</name>
<evidence type="ECO:0000313" key="2">
    <source>
        <dbReference type="EMBL" id="GAA2371449.1"/>
    </source>
</evidence>
<evidence type="ECO:0000256" key="1">
    <source>
        <dbReference type="SAM" id="MobiDB-lite"/>
    </source>
</evidence>
<keyword evidence="3" id="KW-1185">Reference proteome</keyword>
<reference evidence="3" key="1">
    <citation type="journal article" date="2019" name="Int. J. Syst. Evol. Microbiol.">
        <title>The Global Catalogue of Microorganisms (GCM) 10K type strain sequencing project: providing services to taxonomists for standard genome sequencing and annotation.</title>
        <authorList>
            <consortium name="The Broad Institute Genomics Platform"/>
            <consortium name="The Broad Institute Genome Sequencing Center for Infectious Disease"/>
            <person name="Wu L."/>
            <person name="Ma J."/>
        </authorList>
    </citation>
    <scope>NUCLEOTIDE SEQUENCE [LARGE SCALE GENOMIC DNA]</scope>
    <source>
        <strain evidence="3">JCM 4316</strain>
    </source>
</reference>
<evidence type="ECO:0000313" key="3">
    <source>
        <dbReference type="Proteomes" id="UP001500253"/>
    </source>
</evidence>
<dbReference type="Pfam" id="PF13602">
    <property type="entry name" value="ADH_zinc_N_2"/>
    <property type="match status" value="1"/>
</dbReference>
<protein>
    <recommendedName>
        <fullName evidence="4">Alcohol dehydrogenase-like C-terminal domain-containing protein</fullName>
    </recommendedName>
</protein>
<feature type="region of interest" description="Disordered" evidence="1">
    <location>
        <begin position="148"/>
        <end position="184"/>
    </location>
</feature>